<dbReference type="InterPro" id="IPR049492">
    <property type="entry name" value="BD-FAE-like_dom"/>
</dbReference>
<dbReference type="AlphaFoldDB" id="A0A5C6YW51"/>
<dbReference type="PANTHER" id="PTHR48081">
    <property type="entry name" value="AB HYDROLASE SUPERFAMILY PROTEIN C4A8.06C"/>
    <property type="match status" value="1"/>
</dbReference>
<dbReference type="Proteomes" id="UP000321497">
    <property type="component" value="Unassembled WGS sequence"/>
</dbReference>
<reference evidence="4 5" key="1">
    <citation type="submission" date="2019-08" db="EMBL/GenBank/DDBJ databases">
        <title>Genome of Aequorivita antarctica SW49 (type strain).</title>
        <authorList>
            <person name="Bowman J.P."/>
        </authorList>
    </citation>
    <scope>NUCLEOTIDE SEQUENCE [LARGE SCALE GENOMIC DNA]</scope>
    <source>
        <strain evidence="4 5">SW49</strain>
    </source>
</reference>
<keyword evidence="5" id="KW-1185">Reference proteome</keyword>
<sequence length="290" mass="32032">MKKFLLIILFFGIYFSFVSCSNDNDTGTELALQAETFLNVSYGNNPQEKYDLYLPANRSEEKTKIIVLVHGGGWTGGDKADMDFLIPYIKLRHPNHAIVNINYVLADANTPAFPNQFLDLDAVINKLTDEKDELHILPQFGLIGASAGAHISLMYDYAYDLDDQVKMVGDIVGPTDFTDPFYIENPGFQALMDALVDESAYPPGTNYAEVLSPALQVSNVSSPTLLFYGNADPLVPLSNATTLNSALNSAQIDHTLNVYEGGHGDWSNVDIEKMKVQISTYIDNYLVVIN</sequence>
<proteinExistence type="predicted"/>
<dbReference type="GO" id="GO:0016787">
    <property type="term" value="F:hydrolase activity"/>
    <property type="evidence" value="ECO:0007669"/>
    <property type="project" value="UniProtKB-KW"/>
</dbReference>
<dbReference type="RefSeq" id="WP_111845015.1">
    <property type="nucleotide sequence ID" value="NZ_UEGI01000012.1"/>
</dbReference>
<dbReference type="EMBL" id="VORT01000012">
    <property type="protein sequence ID" value="TXD71839.1"/>
    <property type="molecule type" value="Genomic_DNA"/>
</dbReference>
<keyword evidence="2" id="KW-0732">Signal</keyword>
<dbReference type="SUPFAM" id="SSF53474">
    <property type="entry name" value="alpha/beta-Hydrolases"/>
    <property type="match status" value="1"/>
</dbReference>
<evidence type="ECO:0000313" key="5">
    <source>
        <dbReference type="Proteomes" id="UP000321497"/>
    </source>
</evidence>
<evidence type="ECO:0000256" key="1">
    <source>
        <dbReference type="ARBA" id="ARBA00022801"/>
    </source>
</evidence>
<evidence type="ECO:0000313" key="4">
    <source>
        <dbReference type="EMBL" id="TXD71839.1"/>
    </source>
</evidence>
<accession>A0A5C6YW51</accession>
<name>A0A5C6YW51_9FLAO</name>
<dbReference type="Pfam" id="PF20434">
    <property type="entry name" value="BD-FAE"/>
    <property type="match status" value="1"/>
</dbReference>
<dbReference type="InterPro" id="IPR029058">
    <property type="entry name" value="AB_hydrolase_fold"/>
</dbReference>
<evidence type="ECO:0000256" key="2">
    <source>
        <dbReference type="SAM" id="SignalP"/>
    </source>
</evidence>
<dbReference type="Gene3D" id="3.40.50.1820">
    <property type="entry name" value="alpha/beta hydrolase"/>
    <property type="match status" value="1"/>
</dbReference>
<feature type="chain" id="PRO_5023131565" evidence="2">
    <location>
        <begin position="22"/>
        <end position="290"/>
    </location>
</feature>
<feature type="signal peptide" evidence="2">
    <location>
        <begin position="1"/>
        <end position="21"/>
    </location>
</feature>
<comment type="caution">
    <text evidence="4">The sequence shown here is derived from an EMBL/GenBank/DDBJ whole genome shotgun (WGS) entry which is preliminary data.</text>
</comment>
<evidence type="ECO:0000259" key="3">
    <source>
        <dbReference type="Pfam" id="PF20434"/>
    </source>
</evidence>
<dbReference type="PROSITE" id="PS51257">
    <property type="entry name" value="PROKAR_LIPOPROTEIN"/>
    <property type="match status" value="1"/>
</dbReference>
<dbReference type="OrthoDB" id="9777975at2"/>
<organism evidence="4 5">
    <name type="scientific">Aequorivita antarctica</name>
    <dbReference type="NCBI Taxonomy" id="153266"/>
    <lineage>
        <taxon>Bacteria</taxon>
        <taxon>Pseudomonadati</taxon>
        <taxon>Bacteroidota</taxon>
        <taxon>Flavobacteriia</taxon>
        <taxon>Flavobacteriales</taxon>
        <taxon>Flavobacteriaceae</taxon>
        <taxon>Aequorivita</taxon>
    </lineage>
</organism>
<feature type="domain" description="BD-FAE-like" evidence="3">
    <location>
        <begin position="51"/>
        <end position="247"/>
    </location>
</feature>
<keyword evidence="1 4" id="KW-0378">Hydrolase</keyword>
<dbReference type="InterPro" id="IPR050300">
    <property type="entry name" value="GDXG_lipolytic_enzyme"/>
</dbReference>
<gene>
    <name evidence="4" type="ORF">ESU54_14740</name>
</gene>
<protein>
    <submittedName>
        <fullName evidence="4">Alpha/beta hydrolase</fullName>
    </submittedName>
</protein>